<dbReference type="InterPro" id="IPR046460">
    <property type="entry name" value="UNC80_C"/>
</dbReference>
<accession>A0ABR3A7I4</accession>
<feature type="region of interest" description="Disordered" evidence="1">
    <location>
        <begin position="1816"/>
        <end position="1846"/>
    </location>
</feature>
<evidence type="ECO:0000313" key="4">
    <source>
        <dbReference type="Proteomes" id="UP001437256"/>
    </source>
</evidence>
<feature type="compositionally biased region" description="Low complexity" evidence="1">
    <location>
        <begin position="21"/>
        <end position="38"/>
    </location>
</feature>
<feature type="compositionally biased region" description="Low complexity" evidence="1">
    <location>
        <begin position="155"/>
        <end position="165"/>
    </location>
</feature>
<feature type="region of interest" description="Disordered" evidence="1">
    <location>
        <begin position="1"/>
        <end position="182"/>
    </location>
</feature>
<feature type="compositionally biased region" description="Polar residues" evidence="1">
    <location>
        <begin position="2320"/>
        <end position="2338"/>
    </location>
</feature>
<feature type="compositionally biased region" description="Low complexity" evidence="1">
    <location>
        <begin position="2250"/>
        <end position="2264"/>
    </location>
</feature>
<organism evidence="3 4">
    <name type="scientific">Marasmius tenuissimus</name>
    <dbReference type="NCBI Taxonomy" id="585030"/>
    <lineage>
        <taxon>Eukaryota</taxon>
        <taxon>Fungi</taxon>
        <taxon>Dikarya</taxon>
        <taxon>Basidiomycota</taxon>
        <taxon>Agaricomycotina</taxon>
        <taxon>Agaricomycetes</taxon>
        <taxon>Agaricomycetidae</taxon>
        <taxon>Agaricales</taxon>
        <taxon>Marasmiineae</taxon>
        <taxon>Marasmiaceae</taxon>
        <taxon>Marasmius</taxon>
    </lineage>
</organism>
<gene>
    <name evidence="3" type="ORF">AAF712_003634</name>
</gene>
<evidence type="ECO:0000313" key="3">
    <source>
        <dbReference type="EMBL" id="KAL0069269.1"/>
    </source>
</evidence>
<sequence length="2464" mass="271310">MEPRVQQNERKPPTKKFSLESFRPGPSRRSSSESLASSTTDHKHTRGLSKFSTPLKEVEEEGRRSKNTSKGDTSFFSGKRSASPGSHGFEDPRSQKSGQRTHKGQASSSSRIDEKDPFSDANEPPPTPSSSTTRWNSIRQHVLPAQNSSEDDSQSSHQPSPSSSSWNLVPPRSQTPKPSRLAQRLGFRQVVEQVREVAEDDTRKFDMEIRKACWNIRGGLESVTHTKPNIQATMGSTLHLPFLSSTSLNTVANVGGTGPTSQYAKKGDVRRPPSVHILAEKGRSAGSVASLHQVLLSYANGASAGEMVTRLPSENLVLSTLAYPFLLYGKPGMEEEKGLALQAFDLILRTWNPIDEIIAMERALFCIKLVFLLCPDTTSDRTIPPQTPFRMHALNTLYNITVSGDTSYPTYNPRSYVALMHGLFMLLPAVERCEALQTSEHSQSLYMQPETQIPEKKKVMEVIDQVKAGSCGELDKPSVEEEYSALLVGEDNLEAIRDAITLEAWAKCVEFGSNEWKRALIRRGIEVGRAYSSPNSPADLSQNYWARANPDGNTPLMIAIRTRVLGSFTRAIITLLSTTSAHSFTGKSPSSNADLAAAPSPITLSNSTFTDQSHEESRQLREVDGTLVIWALQTRVLPELDALQNAALGGTSGEEARRNVVKIVLELLMSRPTEVVANGSRFSAGDGIGQLVSWSVSMIGGWCREKDGSQWKGSFEKVLQDIVNDGQWSNILQVVRTVTEVLPNDLRTLVLVVMLPLLQERLINNPPPSSPEEKPNVSALAVRKLATELGSLMDSISRMHPKLFYKPLFTLAASSTDYAVANHLCTIVAIARWLPDFWVRDAEMIAVAVMSELGGGGRGRMQPTSSKRQYGLASLGQSVILVEVIGQIQKARRSREAPSQSGPAMPDGEFVEVAKFVLALEARLALLIEAKEKAAQVPTSQRLLFIMLFREIRLLTKSLKSAKWLPRFVSWFVQYHEDRDALEEEMANEIALVQEMYSLAEQGSRPTHQKHRSTMILSPGLDAHFSAPQSTAQPTGLAAVFAEKSDLLKGIGKGFARRALKLMVTMSALVTPEDYIKIGTLIWEHHMNESDPSVVTSVCFLINQCAEKTPMDLLANIEVDLRSLNDPKRLQAVKRLGTLTSWRFQVMSQPLVTDRAHRPFKMARTPLQFVATDMGSSLFVLEIDPNEVKDKQFPLELRKQLAEMGWESDNSPINKQLEWIHTPMSNLPPLQIDRVEGSSATDSGQLSPSLSPRLSPKLLETEKAEEVSLLRRNSSSGGPLSALKRRAVFVPTLGQLVPRLAELMFDSNVLVASAARSLVMDLMRGDPGLVARPIWDLMSGDEHDFHRAIITLSTLLHVRHILPPAMSHTTFNHLAGFLKFASKEIDEEASLQKYGYIIPLMGKLATQVSSMSIREMRKAKLEVFFIPSGSLWFPSSAPAGHMFPRGPGFNNPFENDVSPRLVSTTIVRISQNMLFLGMLKRNSGEIQVVRKNMVRLVLPSAQATAEATPLELKDFAPQKSSVSNDPITLKIRGLSQILSRTYLLLVAQIFRCLPRHLNDRNELTVLIDGINRILLEHGSDIGIVSHALIALMVASTRFKRLFASGGGYILFMPAILKVYAECETHAGIRHAVEYAVNRFYSHHQETFVFQSLSAVSQVLFLPGVDGEWISGHIYSLFASLRKNASLSAPDEAGIHNVNKSQEREALMLTTAEEKPQAFLSALRGKESQGGAKVSTPPELPQELEVKTLRTDDLVRLFLTVIAHDVSIARAQQFLRSLRFLTPHFYEATPATRSVLRDGVEALAVILVRALKTKPFDPTTSQADEKEEARSMDADPSYEKQLAENTKDPSDLTVMRMDYLHTVSAFTRCGGKMSANGSRLTFEVVKAVLREGSGQDGVATVLGEYVSSTLTNPDGKSTKPVIHFLKDLAPIISGDAASLDLSPVFLAIAGLAEIPRYANDPAFCEVVVQQICEAGIVACEQAAGEKQLQGLSWRPALVRLLNSCLLLGKSDLMVHLARHKPTYELLMYVVLPLVLSMSTTADLDLSGKRIDPAVRDSQMRAWTRLLSYIVSCCEKNQTPEGGSTLGLTRSRSRDSRNAEAIRKTQLPLLLVALQVIKVLVVKGAKDLTTCLPDVWIRLGGLLKSLLAEGSADFTAGGEASPSPSPTPSPRASGQFDFSRADMSMGMHSLSLGMPSNHSPRFVDYCLWSVAELICVYRTPLFLQLRSFLHEKVHAFEVQRRYLEDGPQSGLSPSPRSRRPSSVFSKPRIRRPNTPSPEASPLLRATNPFEAGDTSLSSLRLGSPGGGYHPIPPPMTHTHTTSSGARDSLQIPSDQSNSSAPRIVHLGLVSPSQRRSVLPGTVGVSSMMKEVMADSTKVRSITLIKQTYARIRIVQSSFGYPPLTNGLESDDLTQGREVWTKSKALKEIVKETRELIEEFEEDTVGITTESEAAIVNASDYPDMPLA</sequence>
<evidence type="ECO:0000259" key="2">
    <source>
        <dbReference type="Pfam" id="PF20262"/>
    </source>
</evidence>
<comment type="caution">
    <text evidence="3">The sequence shown here is derived from an EMBL/GenBank/DDBJ whole genome shotgun (WGS) entry which is preliminary data.</text>
</comment>
<evidence type="ECO:0000256" key="1">
    <source>
        <dbReference type="SAM" id="MobiDB-lite"/>
    </source>
</evidence>
<reference evidence="3 4" key="1">
    <citation type="submission" date="2024-05" db="EMBL/GenBank/DDBJ databases">
        <title>A draft genome resource for the thread blight pathogen Marasmius tenuissimus strain MS-2.</title>
        <authorList>
            <person name="Yulfo-Soto G.E."/>
            <person name="Baruah I.K."/>
            <person name="Amoako-Attah I."/>
            <person name="Bukari Y."/>
            <person name="Meinhardt L.W."/>
            <person name="Bailey B.A."/>
            <person name="Cohen S.P."/>
        </authorList>
    </citation>
    <scope>NUCLEOTIDE SEQUENCE [LARGE SCALE GENOMIC DNA]</scope>
    <source>
        <strain evidence="3 4">MS-2</strain>
    </source>
</reference>
<feature type="region of interest" description="Disordered" evidence="1">
    <location>
        <begin position="2243"/>
        <end position="2338"/>
    </location>
</feature>
<dbReference type="EMBL" id="JBBXMP010000013">
    <property type="protein sequence ID" value="KAL0069269.1"/>
    <property type="molecule type" value="Genomic_DNA"/>
</dbReference>
<dbReference type="PANTHER" id="PTHR31781">
    <property type="entry name" value="UNC80"/>
    <property type="match status" value="1"/>
</dbReference>
<dbReference type="PANTHER" id="PTHR31781:SF1">
    <property type="entry name" value="PROTEIN UNC-80 HOMOLOG"/>
    <property type="match status" value="1"/>
</dbReference>
<feature type="compositionally biased region" description="Low complexity" evidence="1">
    <location>
        <begin position="1243"/>
        <end position="1257"/>
    </location>
</feature>
<dbReference type="SUPFAM" id="SSF48371">
    <property type="entry name" value="ARM repeat"/>
    <property type="match status" value="1"/>
</dbReference>
<keyword evidence="4" id="KW-1185">Reference proteome</keyword>
<name>A0ABR3A7I4_9AGAR</name>
<feature type="compositionally biased region" description="Basic and acidic residues" evidence="1">
    <location>
        <begin position="1822"/>
        <end position="1846"/>
    </location>
</feature>
<protein>
    <recommendedName>
        <fullName evidence="2">Protein UNC80 C-terminal domain-containing protein</fullName>
    </recommendedName>
</protein>
<feature type="domain" description="Protein UNC80 C-terminal" evidence="2">
    <location>
        <begin position="1529"/>
        <end position="1662"/>
    </location>
</feature>
<dbReference type="Pfam" id="PF20262">
    <property type="entry name" value="UNC80_C"/>
    <property type="match status" value="1"/>
</dbReference>
<feature type="compositionally biased region" description="Basic and acidic residues" evidence="1">
    <location>
        <begin position="1"/>
        <end position="12"/>
    </location>
</feature>
<dbReference type="Proteomes" id="UP001437256">
    <property type="component" value="Unassembled WGS sequence"/>
</dbReference>
<proteinExistence type="predicted"/>
<feature type="region of interest" description="Disordered" evidence="1">
    <location>
        <begin position="2153"/>
        <end position="2175"/>
    </location>
</feature>
<feature type="region of interest" description="Disordered" evidence="1">
    <location>
        <begin position="1230"/>
        <end position="1257"/>
    </location>
</feature>
<dbReference type="InterPro" id="IPR016024">
    <property type="entry name" value="ARM-type_fold"/>
</dbReference>